<evidence type="ECO:0000256" key="9">
    <source>
        <dbReference type="ARBA" id="ARBA00023163"/>
    </source>
</evidence>
<accession>A0A445E564</accession>
<dbReference type="GO" id="GO:0008270">
    <property type="term" value="F:zinc ion binding"/>
    <property type="evidence" value="ECO:0007669"/>
    <property type="project" value="UniProtKB-KW"/>
</dbReference>
<evidence type="ECO:0000256" key="5">
    <source>
        <dbReference type="ARBA" id="ARBA00022723"/>
    </source>
</evidence>
<dbReference type="Pfam" id="PF05129">
    <property type="entry name" value="Zn_ribbon_Elf1"/>
    <property type="match status" value="1"/>
</dbReference>
<sequence length="128" mass="14544">MTLGELSSLIALEVIRGGLGILRWRHGLVLIFFNTKPMGKRKSRKKAAAPKKKREKLETVFSCPFCNHENSVECHIDMKNMIGELACRICQESFSTAITALSEPIDIYSEWIDECERVNKLEEEGEEA</sequence>
<evidence type="ECO:0000313" key="13">
    <source>
        <dbReference type="Proteomes" id="UP000289738"/>
    </source>
</evidence>
<evidence type="ECO:0000256" key="11">
    <source>
        <dbReference type="RuleBase" id="RU364033"/>
    </source>
</evidence>
<keyword evidence="13" id="KW-1185">Reference proteome</keyword>
<organism evidence="12 13">
    <name type="scientific">Arachis hypogaea</name>
    <name type="common">Peanut</name>
    <dbReference type="NCBI Taxonomy" id="3818"/>
    <lineage>
        <taxon>Eukaryota</taxon>
        <taxon>Viridiplantae</taxon>
        <taxon>Streptophyta</taxon>
        <taxon>Embryophyta</taxon>
        <taxon>Tracheophyta</taxon>
        <taxon>Spermatophyta</taxon>
        <taxon>Magnoliopsida</taxon>
        <taxon>eudicotyledons</taxon>
        <taxon>Gunneridae</taxon>
        <taxon>Pentapetalae</taxon>
        <taxon>rosids</taxon>
        <taxon>fabids</taxon>
        <taxon>Fabales</taxon>
        <taxon>Fabaceae</taxon>
        <taxon>Papilionoideae</taxon>
        <taxon>50 kb inversion clade</taxon>
        <taxon>dalbergioids sensu lato</taxon>
        <taxon>Dalbergieae</taxon>
        <taxon>Pterocarpus clade</taxon>
        <taxon>Arachis</taxon>
    </lineage>
</organism>
<keyword evidence="8 11" id="KW-0805">Transcription regulation</keyword>
<dbReference type="InterPro" id="IPR038567">
    <property type="entry name" value="T_Elf1_sf"/>
</dbReference>
<dbReference type="AlphaFoldDB" id="A0A445E564"/>
<evidence type="ECO:0000256" key="2">
    <source>
        <dbReference type="ARBA" id="ARBA00004123"/>
    </source>
</evidence>
<dbReference type="Gene3D" id="2.20.25.190">
    <property type="match status" value="1"/>
</dbReference>
<dbReference type="STRING" id="3818.A0A445E564"/>
<keyword evidence="5 11" id="KW-0479">Metal-binding</keyword>
<comment type="caution">
    <text evidence="12">The sequence shown here is derived from an EMBL/GenBank/DDBJ whole genome shotgun (WGS) entry which is preliminary data.</text>
</comment>
<dbReference type="GO" id="GO:0006368">
    <property type="term" value="P:transcription elongation by RNA polymerase II"/>
    <property type="evidence" value="ECO:0007669"/>
    <property type="project" value="TreeGrafter"/>
</dbReference>
<keyword evidence="10 11" id="KW-0539">Nucleus</keyword>
<comment type="similarity">
    <text evidence="3 11">Belongs to the ELOF1 family.</text>
</comment>
<evidence type="ECO:0000256" key="7">
    <source>
        <dbReference type="ARBA" id="ARBA00022833"/>
    </source>
</evidence>
<evidence type="ECO:0000256" key="6">
    <source>
        <dbReference type="ARBA" id="ARBA00022771"/>
    </source>
</evidence>
<protein>
    <recommendedName>
        <fullName evidence="4 11">Transcription elongation factor 1 homolog</fullName>
    </recommendedName>
</protein>
<dbReference type="GO" id="GO:0008023">
    <property type="term" value="C:transcription elongation factor complex"/>
    <property type="evidence" value="ECO:0007669"/>
    <property type="project" value="TreeGrafter"/>
</dbReference>
<keyword evidence="6 11" id="KW-0863">Zinc-finger</keyword>
<dbReference type="GO" id="GO:0000993">
    <property type="term" value="F:RNA polymerase II complex binding"/>
    <property type="evidence" value="ECO:0007669"/>
    <property type="project" value="TreeGrafter"/>
</dbReference>
<evidence type="ECO:0000256" key="1">
    <source>
        <dbReference type="ARBA" id="ARBA00003357"/>
    </source>
</evidence>
<dbReference type="FunFam" id="2.20.25.190:FF:000001">
    <property type="entry name" value="Transcription elongation factor 1 homolog"/>
    <property type="match status" value="1"/>
</dbReference>
<dbReference type="SUPFAM" id="SSF57783">
    <property type="entry name" value="Zinc beta-ribbon"/>
    <property type="match status" value="1"/>
</dbReference>
<reference evidence="12 13" key="1">
    <citation type="submission" date="2019-01" db="EMBL/GenBank/DDBJ databases">
        <title>Sequencing of cultivated peanut Arachis hypogaea provides insights into genome evolution and oil improvement.</title>
        <authorList>
            <person name="Chen X."/>
        </authorList>
    </citation>
    <scope>NUCLEOTIDE SEQUENCE [LARGE SCALE GENOMIC DNA]</scope>
    <source>
        <strain evidence="13">cv. Fuhuasheng</strain>
        <tissue evidence="12">Leaves</tissue>
    </source>
</reference>
<keyword evidence="7 11" id="KW-0862">Zinc</keyword>
<comment type="subcellular location">
    <subcellularLocation>
        <location evidence="2 11">Nucleus</location>
    </subcellularLocation>
</comment>
<comment type="function">
    <text evidence="1 11">Transcription elongation factor implicated in the maintenance of proper chromatin structure in actively transcribed regions.</text>
</comment>
<evidence type="ECO:0000256" key="10">
    <source>
        <dbReference type="ARBA" id="ARBA00023242"/>
    </source>
</evidence>
<dbReference type="PANTHER" id="PTHR20934">
    <property type="entry name" value="TRANSCRIPTION ELONGATION FACTOR 1 HOMOLOG"/>
    <property type="match status" value="1"/>
</dbReference>
<gene>
    <name evidence="12" type="ORF">Ahy_A03g016990</name>
</gene>
<dbReference type="Proteomes" id="UP000289738">
    <property type="component" value="Chromosome A03"/>
</dbReference>
<name>A0A445E564_ARAHY</name>
<dbReference type="EMBL" id="SDMP01000003">
    <property type="protein sequence ID" value="RYR70499.1"/>
    <property type="molecule type" value="Genomic_DNA"/>
</dbReference>
<evidence type="ECO:0000256" key="4">
    <source>
        <dbReference type="ARBA" id="ARBA00014973"/>
    </source>
</evidence>
<evidence type="ECO:0000256" key="3">
    <source>
        <dbReference type="ARBA" id="ARBA00009730"/>
    </source>
</evidence>
<evidence type="ECO:0000256" key="8">
    <source>
        <dbReference type="ARBA" id="ARBA00023015"/>
    </source>
</evidence>
<dbReference type="PANTHER" id="PTHR20934:SF0">
    <property type="entry name" value="TRANSCRIPTION ELONGATION FACTOR 1 HOMOLOG"/>
    <property type="match status" value="1"/>
</dbReference>
<proteinExistence type="inferred from homology"/>
<dbReference type="InterPro" id="IPR007808">
    <property type="entry name" value="Elf1"/>
</dbReference>
<evidence type="ECO:0000313" key="12">
    <source>
        <dbReference type="EMBL" id="RYR70499.1"/>
    </source>
</evidence>
<keyword evidence="9 11" id="KW-0804">Transcription</keyword>